<dbReference type="AlphaFoldDB" id="A0AAV7LH17"/>
<reference evidence="1" key="1">
    <citation type="journal article" date="2022" name="bioRxiv">
        <title>Sequencing and chromosome-scale assembly of the giantPleurodeles waltlgenome.</title>
        <authorList>
            <person name="Brown T."/>
            <person name="Elewa A."/>
            <person name="Iarovenko S."/>
            <person name="Subramanian E."/>
            <person name="Araus A.J."/>
            <person name="Petzold A."/>
            <person name="Susuki M."/>
            <person name="Suzuki K.-i.T."/>
            <person name="Hayashi T."/>
            <person name="Toyoda A."/>
            <person name="Oliveira C."/>
            <person name="Osipova E."/>
            <person name="Leigh N.D."/>
            <person name="Simon A."/>
            <person name="Yun M.H."/>
        </authorList>
    </citation>
    <scope>NUCLEOTIDE SEQUENCE</scope>
    <source>
        <strain evidence="1">20211129_DDA</strain>
        <tissue evidence="1">Liver</tissue>
    </source>
</reference>
<keyword evidence="2" id="KW-1185">Reference proteome</keyword>
<sequence>MAAINDPRGSREPKLGTVTVDVTLLHADIKKVAEKVTTAEMDIAFKRLEDQVWFLTTEYEKMEVRLEDQEGKAHRNIIRVVGVPEEAEGPSVELFLETLITDSLCPKRLLTFFTVERVHRASVPPPRRGAPPRTIVV</sequence>
<evidence type="ECO:0000313" key="1">
    <source>
        <dbReference type="EMBL" id="KAJ1089687.1"/>
    </source>
</evidence>
<gene>
    <name evidence="1" type="ORF">NDU88_002834</name>
</gene>
<dbReference type="Proteomes" id="UP001066276">
    <property type="component" value="Chromosome 11"/>
</dbReference>
<dbReference type="Gene3D" id="3.30.70.1820">
    <property type="entry name" value="L1 transposable element, RRM domain"/>
    <property type="match status" value="1"/>
</dbReference>
<proteinExistence type="predicted"/>
<comment type="caution">
    <text evidence="1">The sequence shown here is derived from an EMBL/GenBank/DDBJ whole genome shotgun (WGS) entry which is preliminary data.</text>
</comment>
<protein>
    <submittedName>
        <fullName evidence="1">Uncharacterized protein</fullName>
    </submittedName>
</protein>
<organism evidence="1 2">
    <name type="scientific">Pleurodeles waltl</name>
    <name type="common">Iberian ribbed newt</name>
    <dbReference type="NCBI Taxonomy" id="8319"/>
    <lineage>
        <taxon>Eukaryota</taxon>
        <taxon>Metazoa</taxon>
        <taxon>Chordata</taxon>
        <taxon>Craniata</taxon>
        <taxon>Vertebrata</taxon>
        <taxon>Euteleostomi</taxon>
        <taxon>Amphibia</taxon>
        <taxon>Batrachia</taxon>
        <taxon>Caudata</taxon>
        <taxon>Salamandroidea</taxon>
        <taxon>Salamandridae</taxon>
        <taxon>Pleurodelinae</taxon>
        <taxon>Pleurodeles</taxon>
    </lineage>
</organism>
<accession>A0AAV7LH17</accession>
<name>A0AAV7LH17_PLEWA</name>
<dbReference type="EMBL" id="JANPWB010000015">
    <property type="protein sequence ID" value="KAJ1089687.1"/>
    <property type="molecule type" value="Genomic_DNA"/>
</dbReference>
<evidence type="ECO:0000313" key="2">
    <source>
        <dbReference type="Proteomes" id="UP001066276"/>
    </source>
</evidence>